<evidence type="ECO:0000256" key="1">
    <source>
        <dbReference type="SAM" id="MobiDB-lite"/>
    </source>
</evidence>
<name>A0A7C8J4M4_ORBOL</name>
<dbReference type="AlphaFoldDB" id="A0A7C8J4M4"/>
<sequence>MVPAHLVKEAQWLLEYLMARQVARQSERAKCCSGSCFYCSHPDIVRQNGPGQFELASSEEEFGRGIDLQPAENQGSVTETAGGQYSSPHSQNATCIPQEEMIRSSEEDCPGWEYLEIDNFQWDEDGSSTCPAVGSDTETETDDGSVFIGALKWNRRKPKLLAQRAMQKAYTGEAGIIDGTYLRAITEPTGHEELVAMEA</sequence>
<gene>
    <name evidence="2" type="ORF">TWF102_007658</name>
</gene>
<proteinExistence type="predicted"/>
<comment type="caution">
    <text evidence="2">The sequence shown here is derived from an EMBL/GenBank/DDBJ whole genome shotgun (WGS) entry which is preliminary data.</text>
</comment>
<accession>A0A7C8J4M4</accession>
<dbReference type="Proteomes" id="UP000475325">
    <property type="component" value="Unassembled WGS sequence"/>
</dbReference>
<protein>
    <submittedName>
        <fullName evidence="2">Uncharacterized protein</fullName>
    </submittedName>
</protein>
<dbReference type="EMBL" id="WIQW01000045">
    <property type="protein sequence ID" value="KAF3094152.1"/>
    <property type="molecule type" value="Genomic_DNA"/>
</dbReference>
<feature type="region of interest" description="Disordered" evidence="1">
    <location>
        <begin position="73"/>
        <end position="92"/>
    </location>
</feature>
<evidence type="ECO:0000313" key="3">
    <source>
        <dbReference type="Proteomes" id="UP000475325"/>
    </source>
</evidence>
<organism evidence="2 3">
    <name type="scientific">Orbilia oligospora</name>
    <name type="common">Nematode-trapping fungus</name>
    <name type="synonym">Arthrobotrys oligospora</name>
    <dbReference type="NCBI Taxonomy" id="2813651"/>
    <lineage>
        <taxon>Eukaryota</taxon>
        <taxon>Fungi</taxon>
        <taxon>Dikarya</taxon>
        <taxon>Ascomycota</taxon>
        <taxon>Pezizomycotina</taxon>
        <taxon>Orbiliomycetes</taxon>
        <taxon>Orbiliales</taxon>
        <taxon>Orbiliaceae</taxon>
        <taxon>Orbilia</taxon>
    </lineage>
</organism>
<evidence type="ECO:0000313" key="2">
    <source>
        <dbReference type="EMBL" id="KAF3094152.1"/>
    </source>
</evidence>
<reference evidence="2 3" key="1">
    <citation type="submission" date="2019-06" db="EMBL/GenBank/DDBJ databases">
        <authorList>
            <person name="Palmer J.M."/>
        </authorList>
    </citation>
    <scope>NUCLEOTIDE SEQUENCE [LARGE SCALE GENOMIC DNA]</scope>
    <source>
        <strain evidence="2 3">TWF102</strain>
    </source>
</reference>